<proteinExistence type="predicted"/>
<evidence type="ECO:0000256" key="2">
    <source>
        <dbReference type="SAM" id="SignalP"/>
    </source>
</evidence>
<sequence length="204" mass="21742">MLKPGFKHSRPLRQRMAVAAIALAMVPALSACKDLGDNPYYPPKPPATSAPSAPSAEPQKQAQEEWRKASLERVTKLSEELKATADKSSFPHHIYQLGPIVTEPVEGTVEAFDPAFELPSGKLSGMELQARYLGEGAILVRIGDSPSVTLVEAKPDEAVQLVSVKLAEEMSGKLVTIHEQTGSAGAWAVTVVCNDGANPQCTAK</sequence>
<evidence type="ECO:0000313" key="3">
    <source>
        <dbReference type="EMBL" id="OKL50323.1"/>
    </source>
</evidence>
<dbReference type="PROSITE" id="PS51257">
    <property type="entry name" value="PROKAR_LIPOPROTEIN"/>
    <property type="match status" value="1"/>
</dbReference>
<feature type="signal peptide" evidence="2">
    <location>
        <begin position="1"/>
        <end position="30"/>
    </location>
</feature>
<gene>
    <name evidence="3" type="ORF">BM477_02775</name>
</gene>
<accession>A0A1Q5PS12</accession>
<feature type="chain" id="PRO_5012231393" evidence="2">
    <location>
        <begin position="31"/>
        <end position="204"/>
    </location>
</feature>
<protein>
    <submittedName>
        <fullName evidence="3">Uncharacterized protein</fullName>
    </submittedName>
</protein>
<dbReference type="Proteomes" id="UP000186465">
    <property type="component" value="Unassembled WGS sequence"/>
</dbReference>
<organism evidence="3 4">
    <name type="scientific">Boudabousia marimammalium</name>
    <dbReference type="NCBI Taxonomy" id="156892"/>
    <lineage>
        <taxon>Bacteria</taxon>
        <taxon>Bacillati</taxon>
        <taxon>Actinomycetota</taxon>
        <taxon>Actinomycetes</taxon>
        <taxon>Actinomycetales</taxon>
        <taxon>Actinomycetaceae</taxon>
        <taxon>Boudabousia</taxon>
    </lineage>
</organism>
<name>A0A1Q5PS12_9ACTO</name>
<reference evidence="4" key="1">
    <citation type="submission" date="2016-11" db="EMBL/GenBank/DDBJ databases">
        <title>Actinomyces gypaetusis sp. nov. isolated from Gypaetus barbatus in Qinghai Tibet Plateau China.</title>
        <authorList>
            <person name="Meng X."/>
        </authorList>
    </citation>
    <scope>NUCLEOTIDE SEQUENCE [LARGE SCALE GENOMIC DNA]</scope>
    <source>
        <strain evidence="4">DSM 15383</strain>
    </source>
</reference>
<dbReference type="AlphaFoldDB" id="A0A1Q5PS12"/>
<dbReference type="STRING" id="156892.BM477_02775"/>
<feature type="compositionally biased region" description="Low complexity" evidence="1">
    <location>
        <begin position="49"/>
        <end position="61"/>
    </location>
</feature>
<evidence type="ECO:0000256" key="1">
    <source>
        <dbReference type="SAM" id="MobiDB-lite"/>
    </source>
</evidence>
<comment type="caution">
    <text evidence="3">The sequence shown here is derived from an EMBL/GenBank/DDBJ whole genome shotgun (WGS) entry which is preliminary data.</text>
</comment>
<keyword evidence="4" id="KW-1185">Reference proteome</keyword>
<dbReference type="EMBL" id="MPDM01000002">
    <property type="protein sequence ID" value="OKL50323.1"/>
    <property type="molecule type" value="Genomic_DNA"/>
</dbReference>
<feature type="region of interest" description="Disordered" evidence="1">
    <location>
        <begin position="40"/>
        <end position="70"/>
    </location>
</feature>
<evidence type="ECO:0000313" key="4">
    <source>
        <dbReference type="Proteomes" id="UP000186465"/>
    </source>
</evidence>
<keyword evidence="2" id="KW-0732">Signal</keyword>
<dbReference type="RefSeq" id="WP_075361149.1">
    <property type="nucleotide sequence ID" value="NZ_MPDM01000002.1"/>
</dbReference>